<evidence type="ECO:0000313" key="2">
    <source>
        <dbReference type="EMBL" id="PWA48844.1"/>
    </source>
</evidence>
<dbReference type="STRING" id="35608.A0A2U1LIM0"/>
<evidence type="ECO:0000256" key="1">
    <source>
        <dbReference type="SAM" id="Phobius"/>
    </source>
</evidence>
<dbReference type="EMBL" id="PKPP01009189">
    <property type="protein sequence ID" value="PWA48844.1"/>
    <property type="molecule type" value="Genomic_DNA"/>
</dbReference>
<reference evidence="2 3" key="1">
    <citation type="journal article" date="2018" name="Mol. Plant">
        <title>The genome of Artemisia annua provides insight into the evolution of Asteraceae family and artemisinin biosynthesis.</title>
        <authorList>
            <person name="Shen Q."/>
            <person name="Zhang L."/>
            <person name="Liao Z."/>
            <person name="Wang S."/>
            <person name="Yan T."/>
            <person name="Shi P."/>
            <person name="Liu M."/>
            <person name="Fu X."/>
            <person name="Pan Q."/>
            <person name="Wang Y."/>
            <person name="Lv Z."/>
            <person name="Lu X."/>
            <person name="Zhang F."/>
            <person name="Jiang W."/>
            <person name="Ma Y."/>
            <person name="Chen M."/>
            <person name="Hao X."/>
            <person name="Li L."/>
            <person name="Tang Y."/>
            <person name="Lv G."/>
            <person name="Zhou Y."/>
            <person name="Sun X."/>
            <person name="Brodelius P.E."/>
            <person name="Rose J.K.C."/>
            <person name="Tang K."/>
        </authorList>
    </citation>
    <scope>NUCLEOTIDE SEQUENCE [LARGE SCALE GENOMIC DNA]</scope>
    <source>
        <strain evidence="3">cv. Huhao1</strain>
        <tissue evidence="2">Leaf</tissue>
    </source>
</reference>
<name>A0A2U1LIM0_ARTAN</name>
<keyword evidence="3" id="KW-1185">Reference proteome</keyword>
<dbReference type="Proteomes" id="UP000245207">
    <property type="component" value="Unassembled WGS sequence"/>
</dbReference>
<proteinExistence type="predicted"/>
<comment type="caution">
    <text evidence="2">The sequence shown here is derived from an EMBL/GenBank/DDBJ whole genome shotgun (WGS) entry which is preliminary data.</text>
</comment>
<organism evidence="2 3">
    <name type="scientific">Artemisia annua</name>
    <name type="common">Sweet wormwood</name>
    <dbReference type="NCBI Taxonomy" id="35608"/>
    <lineage>
        <taxon>Eukaryota</taxon>
        <taxon>Viridiplantae</taxon>
        <taxon>Streptophyta</taxon>
        <taxon>Embryophyta</taxon>
        <taxon>Tracheophyta</taxon>
        <taxon>Spermatophyta</taxon>
        <taxon>Magnoliopsida</taxon>
        <taxon>eudicotyledons</taxon>
        <taxon>Gunneridae</taxon>
        <taxon>Pentapetalae</taxon>
        <taxon>asterids</taxon>
        <taxon>campanulids</taxon>
        <taxon>Asterales</taxon>
        <taxon>Asteraceae</taxon>
        <taxon>Asteroideae</taxon>
        <taxon>Anthemideae</taxon>
        <taxon>Artemisiinae</taxon>
        <taxon>Artemisia</taxon>
    </lineage>
</organism>
<protein>
    <submittedName>
        <fullName evidence="2">Tetratricopeptide repeat (TPR)-like superfamily protein</fullName>
    </submittedName>
</protein>
<keyword evidence="1" id="KW-0472">Membrane</keyword>
<gene>
    <name evidence="2" type="ORF">CTI12_AA466690</name>
</gene>
<keyword evidence="1" id="KW-1133">Transmembrane helix</keyword>
<sequence>MADEEMADEEQQKGKRTIRTGKFMALLMIHGLTYLMVTHASAVHSIKNGISEGILVHPFELPEFQICFLVNFHHQRCLDFGPIRQALHHASQYPECHNLLGLVYEARCDYLSAIASYKVARGAVIISSGDTQKLLNISVNLARTFNGLTPYGRIVGDSGLEGLKVGQSRIEFGQILACGYNHTVLPQYKRMPSRAGTNSVDSEDDSGKSPTFIYHDSGISLATRVFMMLKMLHYSLRVFAG</sequence>
<accession>A0A2U1LIM0</accession>
<keyword evidence="1" id="KW-0812">Transmembrane</keyword>
<dbReference type="OrthoDB" id="421075at2759"/>
<feature type="transmembrane region" description="Helical" evidence="1">
    <location>
        <begin position="23"/>
        <end position="42"/>
    </location>
</feature>
<evidence type="ECO:0000313" key="3">
    <source>
        <dbReference type="Proteomes" id="UP000245207"/>
    </source>
</evidence>
<dbReference type="AlphaFoldDB" id="A0A2U1LIM0"/>